<organism evidence="12 13">
    <name type="scientific">Mesocestoides corti</name>
    <name type="common">Flatworm</name>
    <dbReference type="NCBI Taxonomy" id="53468"/>
    <lineage>
        <taxon>Eukaryota</taxon>
        <taxon>Metazoa</taxon>
        <taxon>Spiralia</taxon>
        <taxon>Lophotrochozoa</taxon>
        <taxon>Platyhelminthes</taxon>
        <taxon>Cestoda</taxon>
        <taxon>Eucestoda</taxon>
        <taxon>Cyclophyllidea</taxon>
        <taxon>Mesocestoididae</taxon>
        <taxon>Mesocestoides</taxon>
    </lineage>
</organism>
<comment type="similarity">
    <text evidence="3">Belongs to the membrane-bound acyltransferase family.</text>
</comment>
<keyword evidence="6 11" id="KW-1133">Transmembrane helix</keyword>
<dbReference type="InterPro" id="IPR004299">
    <property type="entry name" value="MBOAT_fam"/>
</dbReference>
<dbReference type="GO" id="GO:0016020">
    <property type="term" value="C:membrane"/>
    <property type="evidence" value="ECO:0007669"/>
    <property type="project" value="UniProtKB-SubCell"/>
</dbReference>
<evidence type="ECO:0000256" key="9">
    <source>
        <dbReference type="ARBA" id="ARBA00025707"/>
    </source>
</evidence>
<evidence type="ECO:0000256" key="8">
    <source>
        <dbReference type="ARBA" id="ARBA00023315"/>
    </source>
</evidence>
<name>A0A3P6HXU8_MESCO</name>
<evidence type="ECO:0000256" key="3">
    <source>
        <dbReference type="ARBA" id="ARBA00010323"/>
    </source>
</evidence>
<sequence length="259" mass="29533">MQPSRNLRQSLWKVFACDFRWLTQPESSGDSNVEFPSVEDYVIDKNSPDGESDPVVTESSSYFYTYTTVQSVSVWKCEFSPRIRDSFQAWNQTIYYWMDSYVYQRCQGPRLLRSVVTLFIYAYCFGVQPNHLLAVITLPLISQTEEGIATLMAFFGFVLPPGGLAFIRWFFRRRALDYLTVGWILLSLEETLAFWGSLGYFVHVAGFVAALAHLALSKFVSAFERWQVENPGEDVAVATARNLSQTGKAWEGLVVDTIL</sequence>
<keyword evidence="5 11" id="KW-0812">Transmembrane</keyword>
<comment type="pathway">
    <text evidence="2">Lipid metabolism; phospholipid metabolism.</text>
</comment>
<dbReference type="Pfam" id="PF03062">
    <property type="entry name" value="MBOAT"/>
    <property type="match status" value="1"/>
</dbReference>
<dbReference type="GO" id="GO:0071617">
    <property type="term" value="F:lysophospholipid acyltransferase activity"/>
    <property type="evidence" value="ECO:0007669"/>
    <property type="project" value="TreeGrafter"/>
</dbReference>
<accession>A0A3P6HXU8</accession>
<evidence type="ECO:0000313" key="13">
    <source>
        <dbReference type="Proteomes" id="UP000267029"/>
    </source>
</evidence>
<feature type="transmembrane region" description="Helical" evidence="11">
    <location>
        <begin position="192"/>
        <end position="216"/>
    </location>
</feature>
<evidence type="ECO:0000256" key="10">
    <source>
        <dbReference type="ARBA" id="ARBA00093678"/>
    </source>
</evidence>
<comment type="subcellular location">
    <subcellularLocation>
        <location evidence="1">Membrane</location>
        <topology evidence="1">Multi-pass membrane protein</topology>
    </subcellularLocation>
</comment>
<feature type="transmembrane region" description="Helical" evidence="11">
    <location>
        <begin position="148"/>
        <end position="171"/>
    </location>
</feature>
<reference evidence="12 13" key="1">
    <citation type="submission" date="2018-10" db="EMBL/GenBank/DDBJ databases">
        <authorList>
            <consortium name="Pathogen Informatics"/>
        </authorList>
    </citation>
    <scope>NUCLEOTIDE SEQUENCE [LARGE SCALE GENOMIC DNA]</scope>
</reference>
<dbReference type="AlphaFoldDB" id="A0A3P6HXU8"/>
<keyword evidence="13" id="KW-1185">Reference proteome</keyword>
<dbReference type="OrthoDB" id="7663182at2759"/>
<dbReference type="GO" id="GO:0006661">
    <property type="term" value="P:phosphatidylinositol biosynthetic process"/>
    <property type="evidence" value="ECO:0007669"/>
    <property type="project" value="TreeGrafter"/>
</dbReference>
<dbReference type="EMBL" id="UXSR01001963">
    <property type="protein sequence ID" value="VDD78623.1"/>
    <property type="molecule type" value="Genomic_DNA"/>
</dbReference>
<keyword evidence="7 11" id="KW-0472">Membrane</keyword>
<keyword evidence="8" id="KW-0012">Acyltransferase</keyword>
<dbReference type="GO" id="GO:0030258">
    <property type="term" value="P:lipid modification"/>
    <property type="evidence" value="ECO:0007669"/>
    <property type="project" value="TreeGrafter"/>
</dbReference>
<evidence type="ECO:0000256" key="4">
    <source>
        <dbReference type="ARBA" id="ARBA00022679"/>
    </source>
</evidence>
<dbReference type="GO" id="GO:0044233">
    <property type="term" value="C:mitochondria-associated endoplasmic reticulum membrane contact site"/>
    <property type="evidence" value="ECO:0007669"/>
    <property type="project" value="TreeGrafter"/>
</dbReference>
<evidence type="ECO:0000256" key="1">
    <source>
        <dbReference type="ARBA" id="ARBA00004141"/>
    </source>
</evidence>
<keyword evidence="4" id="KW-0808">Transferase</keyword>
<evidence type="ECO:0000256" key="11">
    <source>
        <dbReference type="SAM" id="Phobius"/>
    </source>
</evidence>
<evidence type="ECO:0000256" key="7">
    <source>
        <dbReference type="ARBA" id="ARBA00023136"/>
    </source>
</evidence>
<dbReference type="PANTHER" id="PTHR13906">
    <property type="entry name" value="PORCUPINE"/>
    <property type="match status" value="1"/>
</dbReference>
<gene>
    <name evidence="12" type="ORF">MCOS_LOCUS4626</name>
</gene>
<dbReference type="STRING" id="53468.A0A3P6HXU8"/>
<evidence type="ECO:0000313" key="12">
    <source>
        <dbReference type="EMBL" id="VDD78623.1"/>
    </source>
</evidence>
<evidence type="ECO:0000256" key="2">
    <source>
        <dbReference type="ARBA" id="ARBA00005074"/>
    </source>
</evidence>
<comment type="pathway">
    <text evidence="9">Phospholipid metabolism.</text>
</comment>
<evidence type="ECO:0000256" key="6">
    <source>
        <dbReference type="ARBA" id="ARBA00022989"/>
    </source>
</evidence>
<dbReference type="Proteomes" id="UP000267029">
    <property type="component" value="Unassembled WGS sequence"/>
</dbReference>
<proteinExistence type="inferred from homology"/>
<protein>
    <recommendedName>
        <fullName evidence="10">Lysophospholipid acyltransferase 7</fullName>
    </recommendedName>
</protein>
<feature type="transmembrane region" description="Helical" evidence="11">
    <location>
        <begin position="111"/>
        <end position="128"/>
    </location>
</feature>
<evidence type="ECO:0000256" key="5">
    <source>
        <dbReference type="ARBA" id="ARBA00022692"/>
    </source>
</evidence>
<dbReference type="InterPro" id="IPR049941">
    <property type="entry name" value="LPLAT_7/PORCN-like"/>
</dbReference>
<dbReference type="PANTHER" id="PTHR13906:SF16">
    <property type="entry name" value="LYSOPHOSPHOLIPID ACYLTRANSFERASE 7"/>
    <property type="match status" value="1"/>
</dbReference>